<feature type="transmembrane region" description="Helical" evidence="7">
    <location>
        <begin position="183"/>
        <end position="205"/>
    </location>
</feature>
<evidence type="ECO:0000313" key="9">
    <source>
        <dbReference type="EMBL" id="SEQ01987.1"/>
    </source>
</evidence>
<dbReference type="SUPFAM" id="SSF51735">
    <property type="entry name" value="NAD(P)-binding Rossmann-fold domains"/>
    <property type="match status" value="1"/>
</dbReference>
<dbReference type="STRING" id="403935.SAMN05216481_103304"/>
<comment type="similarity">
    <text evidence="2">Belongs to the monovalent cation:proton antiporter 2 (CPA2) transporter (TC 2.A.37) family.</text>
</comment>
<dbReference type="PANTHER" id="PTHR42751:SF3">
    <property type="entry name" value="SODIUM_GLUTAMATE SYMPORTER"/>
    <property type="match status" value="1"/>
</dbReference>
<feature type="transmembrane region" description="Helical" evidence="7">
    <location>
        <begin position="86"/>
        <end position="108"/>
    </location>
</feature>
<evidence type="ECO:0000256" key="7">
    <source>
        <dbReference type="SAM" id="Phobius"/>
    </source>
</evidence>
<gene>
    <name evidence="9" type="ORF">SAMN05216481_103304</name>
</gene>
<protein>
    <submittedName>
        <fullName evidence="9">Predicted Kef-type K+ transport protein, K+/H+ antiporter domain</fullName>
    </submittedName>
</protein>
<dbReference type="GO" id="GO:0015297">
    <property type="term" value="F:antiporter activity"/>
    <property type="evidence" value="ECO:0007669"/>
    <property type="project" value="InterPro"/>
</dbReference>
<dbReference type="Proteomes" id="UP000199055">
    <property type="component" value="Unassembled WGS sequence"/>
</dbReference>
<feature type="transmembrane region" description="Helical" evidence="7">
    <location>
        <begin position="296"/>
        <end position="317"/>
    </location>
</feature>
<comment type="subcellular location">
    <subcellularLocation>
        <location evidence="1">Membrane</location>
        <topology evidence="1">Multi-pass membrane protein</topology>
    </subcellularLocation>
</comment>
<evidence type="ECO:0000259" key="8">
    <source>
        <dbReference type="PROSITE" id="PS51201"/>
    </source>
</evidence>
<proteinExistence type="inferred from homology"/>
<reference evidence="9 10" key="1">
    <citation type="submission" date="2016-10" db="EMBL/GenBank/DDBJ databases">
        <authorList>
            <person name="de Groot N.N."/>
        </authorList>
    </citation>
    <scope>NUCLEOTIDE SEQUENCE [LARGE SCALE GENOMIC DNA]</scope>
    <source>
        <strain evidence="9 10">CGMCC 4.3519</strain>
    </source>
</reference>
<name>A0A1H9CLR4_9ACTN</name>
<dbReference type="EMBL" id="FOET01000003">
    <property type="protein sequence ID" value="SEQ01987.1"/>
    <property type="molecule type" value="Genomic_DNA"/>
</dbReference>
<dbReference type="Gene3D" id="3.40.50.720">
    <property type="entry name" value="NAD(P)-binding Rossmann-like Domain"/>
    <property type="match status" value="1"/>
</dbReference>
<dbReference type="GO" id="GO:1902600">
    <property type="term" value="P:proton transmembrane transport"/>
    <property type="evidence" value="ECO:0007669"/>
    <property type="project" value="InterPro"/>
</dbReference>
<accession>A0A1H9CLR4</accession>
<organism evidence="9 10">
    <name type="scientific">Streptomyces radiopugnans</name>
    <dbReference type="NCBI Taxonomy" id="403935"/>
    <lineage>
        <taxon>Bacteria</taxon>
        <taxon>Bacillati</taxon>
        <taxon>Actinomycetota</taxon>
        <taxon>Actinomycetes</taxon>
        <taxon>Kitasatosporales</taxon>
        <taxon>Streptomycetaceae</taxon>
        <taxon>Streptomyces</taxon>
    </lineage>
</organism>
<sequence length="544" mass="57543">MDPYDFPLVAAVLALSAVAGLLATLLRQPLIVAFIGVGILVGPAGAGWVEADGTVELLARLGIAVLLFLVGLRLDLHLVRTTGPIALATGLGQVLFTSVIGFLIALALGMDTVTALYVAVALTFSSTIIIVKLLSDKRELEQLHGRIAVGFLIVQDIVVVLVMIALTAFGQRVGSGAGMALDIALVFAKGLGLLAGVAVLMRYVLPGLLHRVARSQDLLVLFGMAYAVSVAALSEWLGFSSEVGAFLAGVSLAGTPYRDALGARLVSLRDFLLLFFFLELGARLEFGEAGARIAEALVFSVFVLVGNPLIVLVIMVAMRYPVRVGFLAGLTVAQISEFSLILAALGYSLGHITGATVSLITVVGLVTIGASTYLILYSQQIYGRLERRLARFERTGTRHAGPVDGRHDADVVLYGLGRFGGLLADRLSRAGHRVLAVDYDPHRVARNDREGVSAVFGSAEDAHFLESLPLDRARCVVSAIPVVDTNRALLHGLRHHGYRGATAVTAYNRRAAEQLRAEDVDLVIEPFAAAASDAAAALDGLLRD</sequence>
<feature type="transmembrane region" description="Helical" evidence="7">
    <location>
        <begin position="114"/>
        <end position="135"/>
    </location>
</feature>
<feature type="transmembrane region" description="Helical" evidence="7">
    <location>
        <begin position="57"/>
        <end position="74"/>
    </location>
</feature>
<evidence type="ECO:0000256" key="3">
    <source>
        <dbReference type="ARBA" id="ARBA00022448"/>
    </source>
</evidence>
<dbReference type="InterPro" id="IPR036291">
    <property type="entry name" value="NAD(P)-bd_dom_sf"/>
</dbReference>
<evidence type="ECO:0000256" key="4">
    <source>
        <dbReference type="ARBA" id="ARBA00022692"/>
    </source>
</evidence>
<dbReference type="Pfam" id="PF02254">
    <property type="entry name" value="TrkA_N"/>
    <property type="match status" value="1"/>
</dbReference>
<dbReference type="GO" id="GO:0006813">
    <property type="term" value="P:potassium ion transport"/>
    <property type="evidence" value="ECO:0007669"/>
    <property type="project" value="InterPro"/>
</dbReference>
<evidence type="ECO:0000256" key="6">
    <source>
        <dbReference type="ARBA" id="ARBA00023136"/>
    </source>
</evidence>
<keyword evidence="5 7" id="KW-1133">Transmembrane helix</keyword>
<feature type="transmembrane region" description="Helical" evidence="7">
    <location>
        <begin position="324"/>
        <end position="349"/>
    </location>
</feature>
<keyword evidence="6 7" id="KW-0472">Membrane</keyword>
<feature type="transmembrane region" description="Helical" evidence="7">
    <location>
        <begin position="217"/>
        <end position="237"/>
    </location>
</feature>
<dbReference type="RefSeq" id="WP_093657329.1">
    <property type="nucleotide sequence ID" value="NZ_FOET01000003.1"/>
</dbReference>
<dbReference type="InterPro" id="IPR006153">
    <property type="entry name" value="Cation/H_exchanger_TM"/>
</dbReference>
<dbReference type="InterPro" id="IPR038770">
    <property type="entry name" value="Na+/solute_symporter_sf"/>
</dbReference>
<keyword evidence="10" id="KW-1185">Reference proteome</keyword>
<feature type="transmembrane region" description="Helical" evidence="7">
    <location>
        <begin position="6"/>
        <end position="23"/>
    </location>
</feature>
<evidence type="ECO:0000256" key="1">
    <source>
        <dbReference type="ARBA" id="ARBA00004141"/>
    </source>
</evidence>
<feature type="transmembrane region" description="Helical" evidence="7">
    <location>
        <begin position="147"/>
        <end position="171"/>
    </location>
</feature>
<evidence type="ECO:0000313" key="10">
    <source>
        <dbReference type="Proteomes" id="UP000199055"/>
    </source>
</evidence>
<keyword evidence="4 7" id="KW-0812">Transmembrane</keyword>
<keyword evidence="3" id="KW-0813">Transport</keyword>
<feature type="transmembrane region" description="Helical" evidence="7">
    <location>
        <begin position="30"/>
        <end position="51"/>
    </location>
</feature>
<dbReference type="GO" id="GO:0016020">
    <property type="term" value="C:membrane"/>
    <property type="evidence" value="ECO:0007669"/>
    <property type="project" value="UniProtKB-SubCell"/>
</dbReference>
<feature type="transmembrane region" description="Helical" evidence="7">
    <location>
        <begin position="355"/>
        <end position="377"/>
    </location>
</feature>
<dbReference type="AlphaFoldDB" id="A0A1H9CLR4"/>
<evidence type="ECO:0000256" key="5">
    <source>
        <dbReference type="ARBA" id="ARBA00022989"/>
    </source>
</evidence>
<dbReference type="Gene3D" id="1.20.1530.20">
    <property type="match status" value="1"/>
</dbReference>
<feature type="domain" description="RCK N-terminal" evidence="8">
    <location>
        <begin position="408"/>
        <end position="524"/>
    </location>
</feature>
<dbReference type="Pfam" id="PF00999">
    <property type="entry name" value="Na_H_Exchanger"/>
    <property type="match status" value="1"/>
</dbReference>
<dbReference type="InterPro" id="IPR003148">
    <property type="entry name" value="RCK_N"/>
</dbReference>
<dbReference type="PROSITE" id="PS51201">
    <property type="entry name" value="RCK_N"/>
    <property type="match status" value="1"/>
</dbReference>
<evidence type="ECO:0000256" key="2">
    <source>
        <dbReference type="ARBA" id="ARBA00005551"/>
    </source>
</evidence>
<dbReference type="PANTHER" id="PTHR42751">
    <property type="entry name" value="SODIUM/HYDROGEN EXCHANGER FAMILY/TRKA DOMAIN PROTEIN"/>
    <property type="match status" value="1"/>
</dbReference>